<feature type="region of interest" description="Disordered" evidence="1">
    <location>
        <begin position="333"/>
        <end position="353"/>
    </location>
</feature>
<dbReference type="PANTHER" id="PTHR35812">
    <property type="entry name" value="LIPOPROTEIN"/>
    <property type="match status" value="1"/>
</dbReference>
<dbReference type="InterPro" id="IPR011460">
    <property type="entry name" value="Lcl_C"/>
</dbReference>
<feature type="domain" description="DUF4214" evidence="3">
    <location>
        <begin position="500"/>
        <end position="568"/>
    </location>
</feature>
<dbReference type="Gene3D" id="1.10.3130.20">
    <property type="entry name" value="Phycobilisome linker domain"/>
    <property type="match status" value="1"/>
</dbReference>
<evidence type="ECO:0000313" key="4">
    <source>
        <dbReference type="EMBL" id="PXX78018.1"/>
    </source>
</evidence>
<comment type="caution">
    <text evidence="4">The sequence shown here is derived from an EMBL/GenBank/DDBJ whole genome shotgun (WGS) entry which is preliminary data.</text>
</comment>
<protein>
    <submittedName>
        <fullName evidence="4">Uncharacterized protein DUF1566</fullName>
    </submittedName>
</protein>
<dbReference type="Pfam" id="PF00353">
    <property type="entry name" value="HemolysinCabind"/>
    <property type="match status" value="1"/>
</dbReference>
<dbReference type="SUPFAM" id="SSF51120">
    <property type="entry name" value="beta-Roll"/>
    <property type="match status" value="1"/>
</dbReference>
<dbReference type="InterPro" id="IPR001343">
    <property type="entry name" value="Hemolysn_Ca-bd"/>
</dbReference>
<dbReference type="Proteomes" id="UP000247555">
    <property type="component" value="Unassembled WGS sequence"/>
</dbReference>
<dbReference type="OrthoDB" id="8578594at2"/>
<feature type="region of interest" description="Disordered" evidence="1">
    <location>
        <begin position="370"/>
        <end position="399"/>
    </location>
</feature>
<keyword evidence="5" id="KW-1185">Reference proteome</keyword>
<dbReference type="InterPro" id="IPR038255">
    <property type="entry name" value="PBS_linker_sf"/>
</dbReference>
<name>A0A318KMS7_9NEIS</name>
<dbReference type="GO" id="GO:0005509">
    <property type="term" value="F:calcium ion binding"/>
    <property type="evidence" value="ECO:0007669"/>
    <property type="project" value="InterPro"/>
</dbReference>
<dbReference type="RefSeq" id="WP_110391103.1">
    <property type="nucleotide sequence ID" value="NZ_QJKI01000013.1"/>
</dbReference>
<evidence type="ECO:0000313" key="5">
    <source>
        <dbReference type="Proteomes" id="UP000247555"/>
    </source>
</evidence>
<accession>A0A318KMS7</accession>
<evidence type="ECO:0000256" key="1">
    <source>
        <dbReference type="SAM" id="MobiDB-lite"/>
    </source>
</evidence>
<feature type="domain" description="Lcl C-terminal" evidence="2">
    <location>
        <begin position="205"/>
        <end position="314"/>
    </location>
</feature>
<proteinExistence type="predicted"/>
<dbReference type="Pfam" id="PF07603">
    <property type="entry name" value="Lcl_C"/>
    <property type="match status" value="2"/>
</dbReference>
<organism evidence="4 5">
    <name type="scientific">Rivihabitans pingtungensis</name>
    <dbReference type="NCBI Taxonomy" id="1054498"/>
    <lineage>
        <taxon>Bacteria</taxon>
        <taxon>Pseudomonadati</taxon>
        <taxon>Pseudomonadota</taxon>
        <taxon>Betaproteobacteria</taxon>
        <taxon>Neisseriales</taxon>
        <taxon>Aquaspirillaceae</taxon>
        <taxon>Rivihabitans</taxon>
    </lineage>
</organism>
<dbReference type="InterPro" id="IPR011049">
    <property type="entry name" value="Serralysin-like_metalloprot_C"/>
</dbReference>
<dbReference type="EMBL" id="QJKI01000013">
    <property type="protein sequence ID" value="PXX78018.1"/>
    <property type="molecule type" value="Genomic_DNA"/>
</dbReference>
<reference evidence="4 5" key="1">
    <citation type="submission" date="2018-05" db="EMBL/GenBank/DDBJ databases">
        <title>Genomic Encyclopedia of Type Strains, Phase IV (KMG-IV): sequencing the most valuable type-strain genomes for metagenomic binning, comparative biology and taxonomic classification.</title>
        <authorList>
            <person name="Goeker M."/>
        </authorList>
    </citation>
    <scope>NUCLEOTIDE SEQUENCE [LARGE SCALE GENOMIC DNA]</scope>
    <source>
        <strain evidence="4 5">DSM 29661</strain>
    </source>
</reference>
<dbReference type="PANTHER" id="PTHR35812:SF1">
    <property type="entry name" value="LIPOPROTEIN"/>
    <property type="match status" value="1"/>
</dbReference>
<feature type="domain" description="Lcl C-terminal" evidence="2">
    <location>
        <begin position="51"/>
        <end position="189"/>
    </location>
</feature>
<dbReference type="InterPro" id="IPR025282">
    <property type="entry name" value="DUF4214"/>
</dbReference>
<dbReference type="Pfam" id="PF13946">
    <property type="entry name" value="DUF4214"/>
    <property type="match status" value="1"/>
</dbReference>
<dbReference type="AlphaFoldDB" id="A0A318KMS7"/>
<gene>
    <name evidence="4" type="ORF">DFR34_11327</name>
</gene>
<sequence length="586" mass="62562">MGSYTIVDTNQTSYYGNTTTISTPASNASFYGQDAGYQGKQPSYVDNGNSTVTDLNTGLTWMKSTTSQEMTWAQAVSYASTAVIGGYSDWRLPTIKELYSLIEFSGYTGTSISTSSPYLDTRYFNFSYGDTSAGERVIDAQEWSSTRYVSTTMSGDPTAFGVNFADGRIKGYPISIGGTTQTMDVRLVRGNTSYGQNAYVDNGNGTITDNATGLMWLQADSGSAMSWQDALAYAEASTASGYSDWRLPNAKELQSIVDYTRSPDTTGTAAIDPLFKATNIGTSSAPEYGFYWSGTSHVENGSGDYAVYVAFGRALGWMQQKDGSYKLMDVHGAGAQRSDPKTGNASDYPHGFGPQGDVIRINNMVRLVRDASSTSSDNTNQSFTGTSGNDSFTGGTGNDTIDGGAGIDTAVFSNKIADYTRSKSGSVWTIKANVGTDGTDTVSNVERLHFSDGNVALDTDGAAGQAYRLYRAAFAREPDKGGVGYWMAQMDKGMSLATAASSFIASSEFQARYGSAPSNGDLLTKLYSNVLGRAADQSGYDWWLTQMNNGLSKTNVLVEFAQSAENQSAVATLIGSTGFAYTEWLG</sequence>
<evidence type="ECO:0000259" key="3">
    <source>
        <dbReference type="Pfam" id="PF13946"/>
    </source>
</evidence>
<feature type="compositionally biased region" description="Polar residues" evidence="1">
    <location>
        <begin position="371"/>
        <end position="392"/>
    </location>
</feature>
<evidence type="ECO:0000259" key="2">
    <source>
        <dbReference type="Pfam" id="PF07603"/>
    </source>
</evidence>